<evidence type="ECO:0000256" key="5">
    <source>
        <dbReference type="ARBA" id="ARBA00023033"/>
    </source>
</evidence>
<reference evidence="16" key="1">
    <citation type="submission" date="2020-11" db="EMBL/GenBank/DDBJ databases">
        <authorList>
            <person name="Tran Van P."/>
        </authorList>
    </citation>
    <scope>NUCLEOTIDE SEQUENCE</scope>
</reference>
<dbReference type="SUPFAM" id="SSF50621">
    <property type="entry name" value="Alanine racemase C-terminal domain-like"/>
    <property type="match status" value="1"/>
</dbReference>
<evidence type="ECO:0000256" key="1">
    <source>
        <dbReference type="ARBA" id="ARBA00001933"/>
    </source>
</evidence>
<name>A0A7R9Q729_9ACAR</name>
<dbReference type="GO" id="GO:0020037">
    <property type="term" value="F:heme binding"/>
    <property type="evidence" value="ECO:0007669"/>
    <property type="project" value="InterPro"/>
</dbReference>
<evidence type="ECO:0000313" key="16">
    <source>
        <dbReference type="EMBL" id="CAD7633939.1"/>
    </source>
</evidence>
<evidence type="ECO:0000256" key="7">
    <source>
        <dbReference type="ARBA" id="ARBA00023239"/>
    </source>
</evidence>
<comment type="cofactor">
    <cofactor evidence="1 13">
        <name>pyridoxal 5'-phosphate</name>
        <dbReference type="ChEBI" id="CHEBI:597326"/>
    </cofactor>
</comment>
<dbReference type="InterPro" id="IPR036396">
    <property type="entry name" value="Cyt_P450_sf"/>
</dbReference>
<dbReference type="EMBL" id="CAJPIZ010013666">
    <property type="protein sequence ID" value="CAG2114369.1"/>
    <property type="molecule type" value="Genomic_DNA"/>
</dbReference>
<evidence type="ECO:0000256" key="8">
    <source>
        <dbReference type="ARBA" id="ARBA00034115"/>
    </source>
</evidence>
<dbReference type="InterPro" id="IPR009006">
    <property type="entry name" value="Ala_racemase/Decarboxylase_C"/>
</dbReference>
<keyword evidence="14" id="KW-0349">Heme</keyword>
<evidence type="ECO:0000256" key="13">
    <source>
        <dbReference type="PIRSR" id="PIRSR600183-50"/>
    </source>
</evidence>
<dbReference type="PANTHER" id="PTHR11482">
    <property type="entry name" value="ARGININE/DIAMINOPIMELATE/ORNITHINE DECARBOXYLASE"/>
    <property type="match status" value="1"/>
</dbReference>
<feature type="active site" description="Proton donor" evidence="13">
    <location>
        <position position="518"/>
    </location>
</feature>
<evidence type="ECO:0000256" key="12">
    <source>
        <dbReference type="ARBA" id="ARBA00049127"/>
    </source>
</evidence>
<dbReference type="InterPro" id="IPR029066">
    <property type="entry name" value="PLP-binding_barrel"/>
</dbReference>
<dbReference type="PRINTS" id="PR01179">
    <property type="entry name" value="ODADCRBXLASE"/>
</dbReference>
<dbReference type="PANTHER" id="PTHR11482:SF6">
    <property type="entry name" value="ORNITHINE DECARBOXYLASE 1-RELATED"/>
    <property type="match status" value="1"/>
</dbReference>
<keyword evidence="6" id="KW-0620">Polyamine biosynthesis</keyword>
<comment type="function">
    <text evidence="10">Catalyzes the first and rate-limiting step of polyamine biosynthesis that converts ornithine into putrescine, which is the precursor for the polyamines, spermidine and spermine. Polyamines are essential for cell proliferation and are implicated in cellular processes, ranging from DNA replication to apoptosis.</text>
</comment>
<feature type="modified residue" description="N6-(pyridoxal phosphate)lysine" evidence="13">
    <location>
        <position position="232"/>
    </location>
</feature>
<keyword evidence="7" id="KW-0456">Lyase</keyword>
<dbReference type="Gene3D" id="3.20.20.10">
    <property type="entry name" value="Alanine racemase"/>
    <property type="match status" value="1"/>
</dbReference>
<comment type="similarity">
    <text evidence="2">Belongs to the Orn/Lys/Arg decarboxylase class-II family.</text>
</comment>
<dbReference type="GO" id="GO:0016705">
    <property type="term" value="F:oxidoreductase activity, acting on paired donors, with incorporation or reduction of molecular oxygen"/>
    <property type="evidence" value="ECO:0007669"/>
    <property type="project" value="InterPro"/>
</dbReference>
<comment type="pathway">
    <text evidence="8">Amine and polyamine biosynthesis; putrescine biosynthesis via L-ornithine pathway; putrescine from L-ornithine: step 1/1.</text>
</comment>
<keyword evidence="14" id="KW-0408">Iron</keyword>
<dbReference type="GO" id="GO:0005506">
    <property type="term" value="F:iron ion binding"/>
    <property type="evidence" value="ECO:0007669"/>
    <property type="project" value="InterPro"/>
</dbReference>
<dbReference type="OrthoDB" id="5034579at2759"/>
<comment type="similarity">
    <text evidence="3 14">Belongs to the cytochrome P450 family.</text>
</comment>
<dbReference type="SUPFAM" id="SSF51419">
    <property type="entry name" value="PLP-binding barrel"/>
    <property type="match status" value="1"/>
</dbReference>
<keyword evidence="5 14" id="KW-0503">Monooxygenase</keyword>
<dbReference type="InterPro" id="IPR001128">
    <property type="entry name" value="Cyt_P450"/>
</dbReference>
<dbReference type="FunFam" id="3.20.20.10:FF:000005">
    <property type="entry name" value="Ornithine decarboxylase"/>
    <property type="match status" value="1"/>
</dbReference>
<dbReference type="SUPFAM" id="SSF48264">
    <property type="entry name" value="Cytochrome P450"/>
    <property type="match status" value="1"/>
</dbReference>
<comment type="subunit">
    <text evidence="11">Homodimer. Only the dimer is catalytically active, as the active sites are constructed of residues from both monomers.</text>
</comment>
<feature type="non-terminal residue" evidence="16">
    <location>
        <position position="1"/>
    </location>
</feature>
<dbReference type="InterPro" id="IPR017972">
    <property type="entry name" value="Cyt_P450_CS"/>
</dbReference>
<evidence type="ECO:0000256" key="2">
    <source>
        <dbReference type="ARBA" id="ARBA00008872"/>
    </source>
</evidence>
<protein>
    <recommendedName>
        <fullName evidence="9">ornithine decarboxylase</fullName>
        <ecNumber evidence="9">4.1.1.17</ecNumber>
    </recommendedName>
</protein>
<dbReference type="InterPro" id="IPR000183">
    <property type="entry name" value="Orn/DAP/Arg_de-COase"/>
</dbReference>
<dbReference type="EMBL" id="OC868241">
    <property type="protein sequence ID" value="CAD7633939.1"/>
    <property type="molecule type" value="Genomic_DNA"/>
</dbReference>
<dbReference type="InterPro" id="IPR022653">
    <property type="entry name" value="De-COase2_pyr-phos_BS"/>
</dbReference>
<evidence type="ECO:0000259" key="15">
    <source>
        <dbReference type="Pfam" id="PF02784"/>
    </source>
</evidence>
<dbReference type="PROSITE" id="PS00878">
    <property type="entry name" value="ODR_DC_2_1"/>
    <property type="match status" value="1"/>
</dbReference>
<keyword evidence="14" id="KW-0479">Metal-binding</keyword>
<dbReference type="InterPro" id="IPR022644">
    <property type="entry name" value="De-COase2_N"/>
</dbReference>
<evidence type="ECO:0000256" key="3">
    <source>
        <dbReference type="ARBA" id="ARBA00010617"/>
    </source>
</evidence>
<organism evidence="16">
    <name type="scientific">Medioppia subpectinata</name>
    <dbReference type="NCBI Taxonomy" id="1979941"/>
    <lineage>
        <taxon>Eukaryota</taxon>
        <taxon>Metazoa</taxon>
        <taxon>Ecdysozoa</taxon>
        <taxon>Arthropoda</taxon>
        <taxon>Chelicerata</taxon>
        <taxon>Arachnida</taxon>
        <taxon>Acari</taxon>
        <taxon>Acariformes</taxon>
        <taxon>Sarcoptiformes</taxon>
        <taxon>Oribatida</taxon>
        <taxon>Brachypylina</taxon>
        <taxon>Oppioidea</taxon>
        <taxon>Oppiidae</taxon>
        <taxon>Medioppia</taxon>
    </lineage>
</organism>
<dbReference type="Pfam" id="PF00067">
    <property type="entry name" value="p450"/>
    <property type="match status" value="1"/>
</dbReference>
<dbReference type="InterPro" id="IPR002433">
    <property type="entry name" value="Orn_de-COase"/>
</dbReference>
<gene>
    <name evidence="16" type="ORF">OSB1V03_LOCUS14335</name>
</gene>
<dbReference type="EC" id="4.1.1.17" evidence="9"/>
<dbReference type="InterPro" id="IPR022657">
    <property type="entry name" value="De-COase2_CS"/>
</dbReference>
<dbReference type="GO" id="GO:0033387">
    <property type="term" value="P:putrescine biosynthetic process from arginine, via ornithine"/>
    <property type="evidence" value="ECO:0007669"/>
    <property type="project" value="TreeGrafter"/>
</dbReference>
<keyword evidence="14" id="KW-0560">Oxidoreductase</keyword>
<evidence type="ECO:0000256" key="6">
    <source>
        <dbReference type="ARBA" id="ARBA00023115"/>
    </source>
</evidence>
<feature type="domain" description="Orn/DAP/Arg decarboxylase 2 N-terminal" evidence="15">
    <location>
        <begin position="209"/>
        <end position="451"/>
    </location>
</feature>
<evidence type="ECO:0000256" key="11">
    <source>
        <dbReference type="ARBA" id="ARBA00046672"/>
    </source>
</evidence>
<dbReference type="Pfam" id="PF02784">
    <property type="entry name" value="Orn_Arg_deC_N"/>
    <property type="match status" value="1"/>
</dbReference>
<evidence type="ECO:0000256" key="9">
    <source>
        <dbReference type="ARBA" id="ARBA00034138"/>
    </source>
</evidence>
<accession>A0A7R9Q729</accession>
<evidence type="ECO:0000313" key="17">
    <source>
        <dbReference type="Proteomes" id="UP000759131"/>
    </source>
</evidence>
<dbReference type="CDD" id="cd00622">
    <property type="entry name" value="PLPDE_III_ODC"/>
    <property type="match status" value="1"/>
</dbReference>
<dbReference type="Gene3D" id="2.40.37.10">
    <property type="entry name" value="Lyase, Ornithine Decarboxylase, Chain A, domain 1"/>
    <property type="match status" value="1"/>
</dbReference>
<keyword evidence="4 13" id="KW-0663">Pyridoxal phosphate</keyword>
<sequence length="624" mass="70811">YELALNPDIQDLLVAETKEAFNENTADIDYETLCRLPLLDAVISETLRKHTTNVRLDREAMEDVVLSRGSDGSVIKIEKGMILEIPVYAIHYNPDYFPDPFAFKPDRFLPENRHHIKPYTYLPFGTGPRNCIGMRFAILQMKLTLTNIMQHFKFYRVPNTNVPIQYTAARNLLLDIRFRINSESDIRDDHGVDYHDYSDERAFFVVDVADIIDKHTQWTQRLPRVQPYYAVKCNPSPIVLEILAGLGCGFDCASRGELDQVLALGLTRPERIIYANTCKPGSYISHARALGIRHMTFDNSEELVKMSRLHPDALLVIRIKVNDKLSRVPLSDKFGAHIYQIPELLATAKQLGLSVIGCSFHAGSDCQSAQAYHQAISDARLVFDMGSEHGYDMTYLDIGGGFPGSPISGVCIHEMTDAVNVALDKHFPATDSRYNHDNFTIIAELGRYYVASAFTLVTNIIAKRWAPVVNDSQHKPEMQYYLNDGNAGSLRGVQSKPQPLMSLPGRPVYPSTLFGPTCSSYDCIRRGVPLTEMFVGEWLYFKHTGAYSLCFRTEFNGFPAPTFEYMVSSRALEILQRMSNWRRISTIINDNMHYVYNGLLWVDGQQIDEKPDEQHMEGNNEFTP</sequence>
<dbReference type="PROSITE" id="PS00086">
    <property type="entry name" value="CYTOCHROME_P450"/>
    <property type="match status" value="1"/>
</dbReference>
<keyword evidence="17" id="KW-1185">Reference proteome</keyword>
<evidence type="ECO:0000256" key="10">
    <source>
        <dbReference type="ARBA" id="ARBA00037173"/>
    </source>
</evidence>
<dbReference type="GO" id="GO:0004497">
    <property type="term" value="F:monooxygenase activity"/>
    <property type="evidence" value="ECO:0007669"/>
    <property type="project" value="UniProtKB-KW"/>
</dbReference>
<evidence type="ECO:0000256" key="14">
    <source>
        <dbReference type="RuleBase" id="RU000461"/>
    </source>
</evidence>
<dbReference type="GO" id="GO:0005737">
    <property type="term" value="C:cytoplasm"/>
    <property type="evidence" value="ECO:0007669"/>
    <property type="project" value="TreeGrafter"/>
</dbReference>
<dbReference type="Gene3D" id="1.10.630.10">
    <property type="entry name" value="Cytochrome P450"/>
    <property type="match status" value="1"/>
</dbReference>
<dbReference type="AlphaFoldDB" id="A0A7R9Q729"/>
<dbReference type="Proteomes" id="UP000759131">
    <property type="component" value="Unassembled WGS sequence"/>
</dbReference>
<dbReference type="PROSITE" id="PS00879">
    <property type="entry name" value="ODR_DC_2_2"/>
    <property type="match status" value="1"/>
</dbReference>
<evidence type="ECO:0000256" key="4">
    <source>
        <dbReference type="ARBA" id="ARBA00022898"/>
    </source>
</evidence>
<comment type="catalytic activity">
    <reaction evidence="12">
        <text>L-ornithine + H(+) = putrescine + CO2</text>
        <dbReference type="Rhea" id="RHEA:22964"/>
        <dbReference type="ChEBI" id="CHEBI:15378"/>
        <dbReference type="ChEBI" id="CHEBI:16526"/>
        <dbReference type="ChEBI" id="CHEBI:46911"/>
        <dbReference type="ChEBI" id="CHEBI:326268"/>
        <dbReference type="EC" id="4.1.1.17"/>
    </reaction>
</comment>
<dbReference type="PRINTS" id="PR01182">
    <property type="entry name" value="ORNDCRBXLASE"/>
</dbReference>
<proteinExistence type="inferred from homology"/>
<dbReference type="GO" id="GO:0004586">
    <property type="term" value="F:ornithine decarboxylase activity"/>
    <property type="evidence" value="ECO:0007669"/>
    <property type="project" value="UniProtKB-EC"/>
</dbReference>